<evidence type="ECO:0000313" key="2">
    <source>
        <dbReference type="EMBL" id="CAB1413157.1"/>
    </source>
</evidence>
<proteinExistence type="predicted"/>
<dbReference type="AlphaFoldDB" id="A0A9N7THN2"/>
<name>A0A9N7THN2_PLEPL</name>
<dbReference type="Proteomes" id="UP001153269">
    <property type="component" value="Unassembled WGS sequence"/>
</dbReference>
<feature type="compositionally biased region" description="Polar residues" evidence="1">
    <location>
        <begin position="25"/>
        <end position="38"/>
    </location>
</feature>
<protein>
    <submittedName>
        <fullName evidence="2">Uncharacterized protein</fullName>
    </submittedName>
</protein>
<dbReference type="EMBL" id="CADEAL010000040">
    <property type="protein sequence ID" value="CAB1413157.1"/>
    <property type="molecule type" value="Genomic_DNA"/>
</dbReference>
<organism evidence="2 3">
    <name type="scientific">Pleuronectes platessa</name>
    <name type="common">European plaice</name>
    <dbReference type="NCBI Taxonomy" id="8262"/>
    <lineage>
        <taxon>Eukaryota</taxon>
        <taxon>Metazoa</taxon>
        <taxon>Chordata</taxon>
        <taxon>Craniata</taxon>
        <taxon>Vertebrata</taxon>
        <taxon>Euteleostomi</taxon>
        <taxon>Actinopterygii</taxon>
        <taxon>Neopterygii</taxon>
        <taxon>Teleostei</taxon>
        <taxon>Neoteleostei</taxon>
        <taxon>Acanthomorphata</taxon>
        <taxon>Carangaria</taxon>
        <taxon>Pleuronectiformes</taxon>
        <taxon>Pleuronectoidei</taxon>
        <taxon>Pleuronectidae</taxon>
        <taxon>Pleuronectes</taxon>
    </lineage>
</organism>
<evidence type="ECO:0000256" key="1">
    <source>
        <dbReference type="SAM" id="MobiDB-lite"/>
    </source>
</evidence>
<feature type="region of interest" description="Disordered" evidence="1">
    <location>
        <begin position="89"/>
        <end position="119"/>
    </location>
</feature>
<gene>
    <name evidence="2" type="ORF">PLEPLA_LOCUS857</name>
</gene>
<keyword evidence="3" id="KW-1185">Reference proteome</keyword>
<comment type="caution">
    <text evidence="2">The sequence shown here is derived from an EMBL/GenBank/DDBJ whole genome shotgun (WGS) entry which is preliminary data.</text>
</comment>
<reference evidence="2" key="1">
    <citation type="submission" date="2020-03" db="EMBL/GenBank/DDBJ databases">
        <authorList>
            <person name="Weist P."/>
        </authorList>
    </citation>
    <scope>NUCLEOTIDE SEQUENCE</scope>
</reference>
<accession>A0A9N7THN2</accession>
<evidence type="ECO:0000313" key="3">
    <source>
        <dbReference type="Proteomes" id="UP001153269"/>
    </source>
</evidence>
<feature type="compositionally biased region" description="Basic and acidic residues" evidence="1">
    <location>
        <begin position="110"/>
        <end position="119"/>
    </location>
</feature>
<feature type="region of interest" description="Disordered" evidence="1">
    <location>
        <begin position="22"/>
        <end position="48"/>
    </location>
</feature>
<sequence>MEEKQRDGDRTTSQSELEILKRLKQSNGVSSHVGNGQKTKAVAPRRSLVRLTRPPGSAGAISVFSGPSSLQAGEVATLSTRLCGRARATHHANASGYPESRSVIAGSLGREGRACDRLQ</sequence>